<name>A0A543K362_9RHOB</name>
<dbReference type="Proteomes" id="UP000320582">
    <property type="component" value="Unassembled WGS sequence"/>
</dbReference>
<sequence>MTDTTATDAYSRRDLWLCLARAFDKPEGDGFRDVFAQDLADDLQAIAEETGLVAHEDIAALRIDAARLGKGMDLLRLYSKLFIAPPAPVVLNAGFYMEGGKTGHIEQDLRALYTRHGITKNDTMRDFHDAVPLQLEFLSFLYGRAGDYAKAAQNMEARAYIAEAESFIARYPVRWCSPFLRELDKACAEHGLNRAYAHLARILWLAIEQARAGAPIEALPAGADLPQGSSRGLGEVTAQDLAEVAYRLEQAGLAWDHVAANEAWDQDVFTARCAQGDTDTVRA</sequence>
<dbReference type="InterPro" id="IPR020945">
    <property type="entry name" value="DMSO/NO3_reduct_chaperone"/>
</dbReference>
<dbReference type="Pfam" id="PF02613">
    <property type="entry name" value="Nitrate_red_del"/>
    <property type="match status" value="1"/>
</dbReference>
<dbReference type="OrthoDB" id="5783841at2"/>
<dbReference type="InterPro" id="IPR036411">
    <property type="entry name" value="TorD-like_sf"/>
</dbReference>
<evidence type="ECO:0000313" key="2">
    <source>
        <dbReference type="Proteomes" id="UP000320582"/>
    </source>
</evidence>
<protein>
    <submittedName>
        <fullName evidence="1">TorA maturation chaperone TorD</fullName>
    </submittedName>
</protein>
<gene>
    <name evidence="1" type="ORF">BD293_4529</name>
</gene>
<comment type="caution">
    <text evidence="1">The sequence shown here is derived from an EMBL/GenBank/DDBJ whole genome shotgun (WGS) entry which is preliminary data.</text>
</comment>
<accession>A0A543K362</accession>
<dbReference type="AlphaFoldDB" id="A0A543K362"/>
<organism evidence="1 2">
    <name type="scientific">Roseinatronobacter monicus</name>
    <dbReference type="NCBI Taxonomy" id="393481"/>
    <lineage>
        <taxon>Bacteria</taxon>
        <taxon>Pseudomonadati</taxon>
        <taxon>Pseudomonadota</taxon>
        <taxon>Alphaproteobacteria</taxon>
        <taxon>Rhodobacterales</taxon>
        <taxon>Paracoccaceae</taxon>
        <taxon>Roseinatronobacter</taxon>
    </lineage>
</organism>
<evidence type="ECO:0000313" key="1">
    <source>
        <dbReference type="EMBL" id="TQM89510.1"/>
    </source>
</evidence>
<dbReference type="EMBL" id="VFPT01000006">
    <property type="protein sequence ID" value="TQM89510.1"/>
    <property type="molecule type" value="Genomic_DNA"/>
</dbReference>
<dbReference type="Gene3D" id="1.10.3480.10">
    <property type="entry name" value="TorD-like"/>
    <property type="match status" value="1"/>
</dbReference>
<proteinExistence type="predicted"/>
<dbReference type="RefSeq" id="WP_142085922.1">
    <property type="nucleotide sequence ID" value="NZ_VFPT01000006.1"/>
</dbReference>
<reference evidence="1 2" key="1">
    <citation type="submission" date="2019-06" db="EMBL/GenBank/DDBJ databases">
        <title>Genomic Encyclopedia of Archaeal and Bacterial Type Strains, Phase II (KMG-II): from individual species to whole genera.</title>
        <authorList>
            <person name="Goeker M."/>
        </authorList>
    </citation>
    <scope>NUCLEOTIDE SEQUENCE [LARGE SCALE GENOMIC DNA]</scope>
    <source>
        <strain evidence="1 2">DSM 18423</strain>
    </source>
</reference>
<keyword evidence="2" id="KW-1185">Reference proteome</keyword>
<dbReference type="SUPFAM" id="SSF89155">
    <property type="entry name" value="TorD-like"/>
    <property type="match status" value="1"/>
</dbReference>